<dbReference type="InterPro" id="IPR037353">
    <property type="entry name" value="ASH2"/>
</dbReference>
<name>A0A8T2N5D2_9TELE</name>
<sequence>MGEEPGGQEWLGAGLALIKFKSYLYFEEKDYADKAEKSLKVMSPSRIIFYKNGVSQGVAFEDLFEGMYFPAISLYRSCTCKHVTSVRWKAACGAWPRACATLLVYRSDASGAGVSANFGPHFKYPPKDVECQPLSDMGAGAVIEHTMADILYHVETEVDGRRSPPWEA</sequence>
<evidence type="ECO:0000313" key="3">
    <source>
        <dbReference type="Proteomes" id="UP000824540"/>
    </source>
</evidence>
<dbReference type="AlphaFoldDB" id="A0A8T2N5D2"/>
<dbReference type="Gene3D" id="2.60.120.920">
    <property type="match status" value="1"/>
</dbReference>
<reference evidence="2" key="1">
    <citation type="thesis" date="2021" institute="BYU ScholarsArchive" country="Provo, UT, USA">
        <title>Applications of and Algorithms for Genome Assembly and Genomic Analyses with an Emphasis on Marine Teleosts.</title>
        <authorList>
            <person name="Pickett B.D."/>
        </authorList>
    </citation>
    <scope>NUCLEOTIDE SEQUENCE</scope>
    <source>
        <strain evidence="2">HI-2016</strain>
    </source>
</reference>
<dbReference type="EMBL" id="JAFBMS010001828">
    <property type="protein sequence ID" value="KAG9328786.1"/>
    <property type="molecule type" value="Genomic_DNA"/>
</dbReference>
<organism evidence="2 3">
    <name type="scientific">Albula glossodonta</name>
    <name type="common">roundjaw bonefish</name>
    <dbReference type="NCBI Taxonomy" id="121402"/>
    <lineage>
        <taxon>Eukaryota</taxon>
        <taxon>Metazoa</taxon>
        <taxon>Chordata</taxon>
        <taxon>Craniata</taxon>
        <taxon>Vertebrata</taxon>
        <taxon>Euteleostomi</taxon>
        <taxon>Actinopterygii</taxon>
        <taxon>Neopterygii</taxon>
        <taxon>Teleostei</taxon>
        <taxon>Albuliformes</taxon>
        <taxon>Albulidae</taxon>
        <taxon>Albula</taxon>
    </lineage>
</organism>
<dbReference type="Proteomes" id="UP000824540">
    <property type="component" value="Unassembled WGS sequence"/>
</dbReference>
<evidence type="ECO:0000313" key="1">
    <source>
        <dbReference type="EMBL" id="KAG9328786.1"/>
    </source>
</evidence>
<evidence type="ECO:0000313" key="2">
    <source>
        <dbReference type="EMBL" id="KAG9335473.1"/>
    </source>
</evidence>
<dbReference type="InterPro" id="IPR043136">
    <property type="entry name" value="B30.2/SPRY_sf"/>
</dbReference>
<comment type="caution">
    <text evidence="2">The sequence shown here is derived from an EMBL/GenBank/DDBJ whole genome shotgun (WGS) entry which is preliminary data.</text>
</comment>
<dbReference type="InterPro" id="IPR013320">
    <property type="entry name" value="ConA-like_dom_sf"/>
</dbReference>
<dbReference type="OrthoDB" id="10266026at2759"/>
<keyword evidence="3" id="KW-1185">Reference proteome</keyword>
<dbReference type="PANTHER" id="PTHR10598:SF0">
    <property type="entry name" value="SET1_ASH2 HISTONE METHYLTRANSFERASE COMPLEX SUBUNIT ASH2"/>
    <property type="match status" value="1"/>
</dbReference>
<accession>A0A8T2N5D2</accession>
<dbReference type="PANTHER" id="PTHR10598">
    <property type="entry name" value="SET1/ASH2 HISTONE METHYLTRANSFERASE COMPLEX SUBUNIT ASH2"/>
    <property type="match status" value="1"/>
</dbReference>
<proteinExistence type="predicted"/>
<dbReference type="GO" id="GO:0048188">
    <property type="term" value="C:Set1C/COMPASS complex"/>
    <property type="evidence" value="ECO:0007669"/>
    <property type="project" value="InterPro"/>
</dbReference>
<dbReference type="SUPFAM" id="SSF49899">
    <property type="entry name" value="Concanavalin A-like lectins/glucanases"/>
    <property type="match status" value="1"/>
</dbReference>
<protein>
    <submittedName>
        <fullName evidence="2">Uncharacterized protein</fullName>
    </submittedName>
</protein>
<dbReference type="GO" id="GO:0000976">
    <property type="term" value="F:transcription cis-regulatory region binding"/>
    <property type="evidence" value="ECO:0007669"/>
    <property type="project" value="TreeGrafter"/>
</dbReference>
<dbReference type="EMBL" id="JAFBMS010000119">
    <property type="protein sequence ID" value="KAG9335473.1"/>
    <property type="molecule type" value="Genomic_DNA"/>
</dbReference>
<gene>
    <name evidence="2" type="ORF">JZ751_004602</name>
    <name evidence="1" type="ORF">JZ751_010659</name>
</gene>